<protein>
    <recommendedName>
        <fullName evidence="2">Peptidoglycan binding-like domain-containing protein</fullName>
    </recommendedName>
</protein>
<dbReference type="InterPro" id="IPR036366">
    <property type="entry name" value="PGBDSf"/>
</dbReference>
<sequence>MSENIKKDLDLFKKLMEARKENLHETLRKDSPDRESVALLQRLLNDLGHDAGNDGIYTDRTRDAVNAFVQNITAQGSHLPGAVARAIVDAVETRLKPLGKNQTGKGLTIKEFEKNEKPRVTVSLDDVSATFARFKKGMYTAGKQKPSSVIQEKKEEFKSRGFDDSEINVIMAVSENEGNLDAINTWDNSFLSFGMFQWTAGAGKQPGELAALLKRIKDSDESLFEKHYGRRGLDITPKTSRISGFLTLDGKEMASPVDKSRLRSHEWAFYFWLSGQDFSIQLAQVEHAISRINSFYRKDSYKVKERLISELITSEYGVALILDNHINRPGYIQPCLEEAMDAAALPDPDPSSWKTEDELKLLDAYLNIRETYGLHPMTHAEKRAKTVQKYRDSGVLSDARGSFGRGMGGDGEKNDFLST</sequence>
<evidence type="ECO:0000313" key="1">
    <source>
        <dbReference type="EMBL" id="VEN72792.1"/>
    </source>
</evidence>
<dbReference type="Gene3D" id="1.10.101.10">
    <property type="entry name" value="PGBD-like superfamily/PGBD"/>
    <property type="match status" value="1"/>
</dbReference>
<name>A0A484HEE8_9BACT</name>
<accession>A0A484HEE8</accession>
<dbReference type="EMBL" id="CAACVI010000001">
    <property type="protein sequence ID" value="VEN72792.1"/>
    <property type="molecule type" value="Genomic_DNA"/>
</dbReference>
<gene>
    <name evidence="1" type="ORF">EPICR_10291</name>
</gene>
<reference evidence="1" key="1">
    <citation type="submission" date="2019-01" db="EMBL/GenBank/DDBJ databases">
        <authorList>
            <consortium name="Genoscope - CEA"/>
            <person name="William W."/>
        </authorList>
    </citation>
    <scope>NUCLEOTIDE SEQUENCE</scope>
    <source>
        <strain evidence="1">CR-1</strain>
    </source>
</reference>
<evidence type="ECO:0008006" key="2">
    <source>
        <dbReference type="Google" id="ProtNLM"/>
    </source>
</evidence>
<organism evidence="1">
    <name type="scientific">uncultured Desulfobacteraceae bacterium</name>
    <dbReference type="NCBI Taxonomy" id="218296"/>
    <lineage>
        <taxon>Bacteria</taxon>
        <taxon>Pseudomonadati</taxon>
        <taxon>Thermodesulfobacteriota</taxon>
        <taxon>Desulfobacteria</taxon>
        <taxon>Desulfobacterales</taxon>
        <taxon>Desulfobacteraceae</taxon>
        <taxon>environmental samples</taxon>
    </lineage>
</organism>
<proteinExistence type="predicted"/>
<dbReference type="AlphaFoldDB" id="A0A484HEE8"/>